<organism evidence="2 3">
    <name type="scientific">Marasmius crinis-equi</name>
    <dbReference type="NCBI Taxonomy" id="585013"/>
    <lineage>
        <taxon>Eukaryota</taxon>
        <taxon>Fungi</taxon>
        <taxon>Dikarya</taxon>
        <taxon>Basidiomycota</taxon>
        <taxon>Agaricomycotina</taxon>
        <taxon>Agaricomycetes</taxon>
        <taxon>Agaricomycetidae</taxon>
        <taxon>Agaricales</taxon>
        <taxon>Marasmiineae</taxon>
        <taxon>Marasmiaceae</taxon>
        <taxon>Marasmius</taxon>
    </lineage>
</organism>
<feature type="region of interest" description="Disordered" evidence="1">
    <location>
        <begin position="93"/>
        <end position="114"/>
    </location>
</feature>
<feature type="compositionally biased region" description="Pro residues" evidence="1">
    <location>
        <begin position="315"/>
        <end position="327"/>
    </location>
</feature>
<proteinExistence type="predicted"/>
<keyword evidence="3" id="KW-1185">Reference proteome</keyword>
<protein>
    <submittedName>
        <fullName evidence="2">Uncharacterized protein</fullName>
    </submittedName>
</protein>
<gene>
    <name evidence="2" type="ORF">V5O48_004469</name>
</gene>
<feature type="compositionally biased region" description="Polar residues" evidence="1">
    <location>
        <begin position="1"/>
        <end position="17"/>
    </location>
</feature>
<accession>A0ABR3FQ11</accession>
<sequence>MAPYDQNGTLRSESQFLSPSTSTIKKTPSRHNLNNKRSNASIRASPTLADSMGEDAGNSRFSLAHELAAALMPEPSASSRLLAEEFGIEYDEGAEGIDGDTSIEQETENTTTMPTFADELQGDVSFDGLPEQEQVPADYDPVFASPSPTRRRKPEKPEQDAMETLTQDVESTDKFLSHLRHIDADPGSSISQQPALEKIASDVIRRINDTARDREGQVRELLEYEREFRKIAGEIGGNEVLGQLEELQEMKDVLEEEEPHRPSHSRSNSQATPLEADPRRHSRMESEEWNMEPNQHDDDADDNSELAPTPVKETFPPPPPLKGPPSPASTVPQLAHLRSLNTSLLKSLSTLSEHAQVNGAATTEAGRKIRALKNKIGTWRTDWDSAERSRIRIERWERGLLDGTDSTESSPSHTPSSYKRVDGRTLVKEQLQAFEVALADAGTKTKAIMASG</sequence>
<feature type="region of interest" description="Disordered" evidence="1">
    <location>
        <begin position="402"/>
        <end position="421"/>
    </location>
</feature>
<feature type="compositionally biased region" description="Basic and acidic residues" evidence="1">
    <location>
        <begin position="248"/>
        <end position="261"/>
    </location>
</feature>
<name>A0ABR3FQ11_9AGAR</name>
<evidence type="ECO:0000256" key="1">
    <source>
        <dbReference type="SAM" id="MobiDB-lite"/>
    </source>
</evidence>
<feature type="compositionally biased region" description="Basic and acidic residues" evidence="1">
    <location>
        <begin position="276"/>
        <end position="286"/>
    </location>
</feature>
<reference evidence="2 3" key="1">
    <citation type="submission" date="2024-02" db="EMBL/GenBank/DDBJ databases">
        <title>A draft genome for the cacao thread blight pathogen Marasmius crinis-equi.</title>
        <authorList>
            <person name="Cohen S.P."/>
            <person name="Baruah I.K."/>
            <person name="Amoako-Attah I."/>
            <person name="Bukari Y."/>
            <person name="Meinhardt L.W."/>
            <person name="Bailey B.A."/>
        </authorList>
    </citation>
    <scope>NUCLEOTIDE SEQUENCE [LARGE SCALE GENOMIC DNA]</scope>
    <source>
        <strain evidence="2 3">GH-76</strain>
    </source>
</reference>
<comment type="caution">
    <text evidence="2">The sequence shown here is derived from an EMBL/GenBank/DDBJ whole genome shotgun (WGS) entry which is preliminary data.</text>
</comment>
<feature type="region of interest" description="Disordered" evidence="1">
    <location>
        <begin position="230"/>
        <end position="332"/>
    </location>
</feature>
<dbReference type="Proteomes" id="UP001465976">
    <property type="component" value="Unassembled WGS sequence"/>
</dbReference>
<feature type="compositionally biased region" description="Acidic residues" evidence="1">
    <location>
        <begin position="93"/>
        <end position="107"/>
    </location>
</feature>
<dbReference type="EMBL" id="JBAHYK010000151">
    <property type="protein sequence ID" value="KAL0577528.1"/>
    <property type="molecule type" value="Genomic_DNA"/>
</dbReference>
<feature type="compositionally biased region" description="Polar residues" evidence="1">
    <location>
        <begin position="30"/>
        <end position="44"/>
    </location>
</feature>
<feature type="region of interest" description="Disordered" evidence="1">
    <location>
        <begin position="131"/>
        <end position="165"/>
    </location>
</feature>
<evidence type="ECO:0000313" key="2">
    <source>
        <dbReference type="EMBL" id="KAL0577528.1"/>
    </source>
</evidence>
<feature type="region of interest" description="Disordered" evidence="1">
    <location>
        <begin position="1"/>
        <end position="57"/>
    </location>
</feature>
<feature type="compositionally biased region" description="Low complexity" evidence="1">
    <location>
        <begin position="406"/>
        <end position="417"/>
    </location>
</feature>
<evidence type="ECO:0000313" key="3">
    <source>
        <dbReference type="Proteomes" id="UP001465976"/>
    </source>
</evidence>